<comment type="caution">
    <text evidence="3">The sequence shown here is derived from an EMBL/GenBank/DDBJ whole genome shotgun (WGS) entry which is preliminary data.</text>
</comment>
<proteinExistence type="predicted"/>
<feature type="domain" description="Baseplate protein J-like barrel" evidence="1">
    <location>
        <begin position="110"/>
        <end position="194"/>
    </location>
</feature>
<dbReference type="InterPro" id="IPR006949">
    <property type="entry name" value="Barrel_Baseplate_J-like"/>
</dbReference>
<accession>A0A6I2R0G1</accession>
<dbReference type="InterPro" id="IPR052399">
    <property type="entry name" value="Phage_Baseplate_Assmbl_Protein"/>
</dbReference>
<dbReference type="InterPro" id="IPR058530">
    <property type="entry name" value="Baseplate_J-like_C"/>
</dbReference>
<name>A0A6I2R0G1_FLAPL</name>
<dbReference type="PANTHER" id="PTHR37829">
    <property type="entry name" value="PHAGE-LIKE ELEMENT PBSX PROTEIN XKDT"/>
    <property type="match status" value="1"/>
</dbReference>
<dbReference type="PIRSF" id="PIRSF020481">
    <property type="entry name" value="BAP"/>
    <property type="match status" value="1"/>
</dbReference>
<protein>
    <submittedName>
        <fullName evidence="3">Phage tail protein</fullName>
    </submittedName>
</protein>
<evidence type="ECO:0000259" key="1">
    <source>
        <dbReference type="Pfam" id="PF04865"/>
    </source>
</evidence>
<dbReference type="AlphaFoldDB" id="A0A6I2R0G1"/>
<dbReference type="Pfam" id="PF26079">
    <property type="entry name" value="Baseplate_J_C"/>
    <property type="match status" value="1"/>
</dbReference>
<evidence type="ECO:0000259" key="2">
    <source>
        <dbReference type="Pfam" id="PF26079"/>
    </source>
</evidence>
<feature type="domain" description="Baseplate J-like C-terminal" evidence="2">
    <location>
        <begin position="312"/>
        <end position="375"/>
    </location>
</feature>
<dbReference type="InterPro" id="IPR014507">
    <property type="entry name" value="Baseplate_assembly_J_pred"/>
</dbReference>
<dbReference type="Pfam" id="PF04865">
    <property type="entry name" value="Baseplate_J"/>
    <property type="match status" value="1"/>
</dbReference>
<gene>
    <name evidence="3" type="ORF">GKE97_02635</name>
</gene>
<evidence type="ECO:0000313" key="4">
    <source>
        <dbReference type="Proteomes" id="UP000434475"/>
    </source>
</evidence>
<dbReference type="Proteomes" id="UP000434475">
    <property type="component" value="Unassembled WGS sequence"/>
</dbReference>
<dbReference type="RefSeq" id="WP_172697176.1">
    <property type="nucleotide sequence ID" value="NZ_WKPR01000003.1"/>
</dbReference>
<dbReference type="PANTHER" id="PTHR37829:SF3">
    <property type="entry name" value="PROTEIN JAYE-RELATED"/>
    <property type="match status" value="1"/>
</dbReference>
<evidence type="ECO:0000313" key="3">
    <source>
        <dbReference type="EMBL" id="MSB18410.1"/>
    </source>
</evidence>
<dbReference type="EMBL" id="WKPR01000003">
    <property type="protein sequence ID" value="MSB18410.1"/>
    <property type="molecule type" value="Genomic_DNA"/>
</dbReference>
<sequence>MSNISELANCPELNFIENMTLRETEEQLRALYTRYYREITGKEPELGAADPLNLLIKAFAAMEYQTMQYADTKGRMELLKTSTGEALDALGALVGVSRKEPTRATATERFTLSEARGTVTAIPAGTRVKTEDGKYFNTLDYAEIATGDLYADVVVQAEEAGAGSAGLLAGAIKILVDPIPYIAGVSNTTESTGGLDTEDDDSLTRRIYLSPSVYSCAGPRDAYEYYAREWRGDVADVRTDSPQPNQVDIYFVIQDEEGLRLPNPTELAEMKAYMSGESMRPLCDQVNCKAPEEVEYAISLTYWIGSSDQKSVSEIQSRVSAAVEEFQTWQRKLGRDINPTELIARVREAGAKRVKLTAPADTVVEKNELPKCTGATADYGGLEDD</sequence>
<organism evidence="3 4">
    <name type="scientific">Flavonifractor plautii</name>
    <name type="common">Fusobacterium plautii</name>
    <dbReference type="NCBI Taxonomy" id="292800"/>
    <lineage>
        <taxon>Bacteria</taxon>
        <taxon>Bacillati</taxon>
        <taxon>Bacillota</taxon>
        <taxon>Clostridia</taxon>
        <taxon>Eubacteriales</taxon>
        <taxon>Oscillospiraceae</taxon>
        <taxon>Flavonifractor</taxon>
    </lineage>
</organism>
<reference evidence="3 4" key="1">
    <citation type="journal article" date="2019" name="Nat. Med.">
        <title>A library of human gut bacterial isolates paired with longitudinal multiomics data enables mechanistic microbiome research.</title>
        <authorList>
            <person name="Poyet M."/>
            <person name="Groussin M."/>
            <person name="Gibbons S.M."/>
            <person name="Avila-Pacheco J."/>
            <person name="Jiang X."/>
            <person name="Kearney S.M."/>
            <person name="Perrotta A.R."/>
            <person name="Berdy B."/>
            <person name="Zhao S."/>
            <person name="Lieberman T.D."/>
            <person name="Swanson P.K."/>
            <person name="Smith M."/>
            <person name="Roesemann S."/>
            <person name="Alexander J.E."/>
            <person name="Rich S.A."/>
            <person name="Livny J."/>
            <person name="Vlamakis H."/>
            <person name="Clish C."/>
            <person name="Bullock K."/>
            <person name="Deik A."/>
            <person name="Scott J."/>
            <person name="Pierce K.A."/>
            <person name="Xavier R.J."/>
            <person name="Alm E.J."/>
        </authorList>
    </citation>
    <scope>NUCLEOTIDE SEQUENCE [LARGE SCALE GENOMIC DNA]</scope>
    <source>
        <strain evidence="3 4">BIOML-A2</strain>
    </source>
</reference>